<name>T0CK01_ALIAG</name>
<dbReference type="STRING" id="1356854.N007_18200"/>
<dbReference type="Gene3D" id="2.40.37.20">
    <property type="entry name" value="D-serine dehydratase-like domain"/>
    <property type="match status" value="1"/>
</dbReference>
<accession>T0CK01</accession>
<dbReference type="EMBL" id="CP080467">
    <property type="protein sequence ID" value="UNO47687.1"/>
    <property type="molecule type" value="Genomic_DNA"/>
</dbReference>
<dbReference type="Proteomes" id="UP000829401">
    <property type="component" value="Chromosome"/>
</dbReference>
<dbReference type="PANTHER" id="PTHR28004:SF2">
    <property type="entry name" value="D-SERINE DEHYDRATASE"/>
    <property type="match status" value="1"/>
</dbReference>
<dbReference type="Pfam" id="PF14031">
    <property type="entry name" value="D-ser_dehydrat"/>
    <property type="match status" value="1"/>
</dbReference>
<protein>
    <submittedName>
        <fullName evidence="3">Alanine racemase</fullName>
        <ecNumber evidence="3">5.1.1.1</ecNumber>
    </submittedName>
</protein>
<evidence type="ECO:0000313" key="3">
    <source>
        <dbReference type="EMBL" id="UNO47687.1"/>
    </source>
</evidence>
<dbReference type="GO" id="GO:0008721">
    <property type="term" value="F:D-serine ammonia-lyase activity"/>
    <property type="evidence" value="ECO:0007669"/>
    <property type="project" value="TreeGrafter"/>
</dbReference>
<dbReference type="InterPro" id="IPR042208">
    <property type="entry name" value="D-ser_dehydrat-like_sf"/>
</dbReference>
<keyword evidence="4" id="KW-1185">Reference proteome</keyword>
<dbReference type="InterPro" id="IPR051466">
    <property type="entry name" value="D-amino_acid_metab_enzyme"/>
</dbReference>
<dbReference type="KEGG" id="aaco:K1I37_13410"/>
<sequence>METPCLVIDSDKLLNNIRRMADVASRNNVRLRPHVKTHKIPRIAQLQLANGATGITVAKVSEAEVMYAGGIRDIFIAYPLVVESKIARALHLAKLMDLTLAVDSFVGARQLSEVAKRHNQTLNVRLEIDTGLHRTGVKYDEAVKLAIAISKLDRLKLTGIYTYRGALLGELPTLDMRAAGFEEGRLMSDLARRIRKAGVDISDVSVGSTPTGAYAAEIDGVTEIRPGTYVFGDRMQVALGSLCLEECAAYIVTTVVSRPSDDLVVIDGGSKTFATDVQPGVSPLYLKGFGEVESYGEAVFERLTEEHGMIRVPRDCPISIGEQIRIIPNHICSTVNLHNSALLKKDGQFERIEIAARGKLE</sequence>
<dbReference type="GO" id="GO:0036088">
    <property type="term" value="P:D-serine catabolic process"/>
    <property type="evidence" value="ECO:0007669"/>
    <property type="project" value="TreeGrafter"/>
</dbReference>
<dbReference type="InterPro" id="IPR001608">
    <property type="entry name" value="Ala_racemase_N"/>
</dbReference>
<proteinExistence type="inferred from homology"/>
<dbReference type="SMART" id="SM01119">
    <property type="entry name" value="D-ser_dehydrat"/>
    <property type="match status" value="1"/>
</dbReference>
<dbReference type="GO" id="GO:0008784">
    <property type="term" value="F:alanine racemase activity"/>
    <property type="evidence" value="ECO:0007669"/>
    <property type="project" value="UniProtKB-EC"/>
</dbReference>
<evidence type="ECO:0000256" key="1">
    <source>
        <dbReference type="ARBA" id="ARBA00005323"/>
    </source>
</evidence>
<organism evidence="3 4">
    <name type="scientific">Alicyclobacillus acidoterrestris (strain ATCC 49025 / DSM 3922 / CIP 106132 / NCIMB 13137 / GD3B)</name>
    <dbReference type="NCBI Taxonomy" id="1356854"/>
    <lineage>
        <taxon>Bacteria</taxon>
        <taxon>Bacillati</taxon>
        <taxon>Bacillota</taxon>
        <taxon>Bacilli</taxon>
        <taxon>Bacillales</taxon>
        <taxon>Alicyclobacillaceae</taxon>
        <taxon>Alicyclobacillus</taxon>
    </lineage>
</organism>
<dbReference type="AlphaFoldDB" id="T0CK01"/>
<dbReference type="PANTHER" id="PTHR28004">
    <property type="entry name" value="ZGC:162816-RELATED"/>
    <property type="match status" value="1"/>
</dbReference>
<keyword evidence="3" id="KW-0413">Isomerase</keyword>
<gene>
    <name evidence="3" type="ORF">K1I37_13410</name>
</gene>
<dbReference type="SUPFAM" id="SSF51419">
    <property type="entry name" value="PLP-binding barrel"/>
    <property type="match status" value="1"/>
</dbReference>
<dbReference type="InterPro" id="IPR026956">
    <property type="entry name" value="D-ser_dehydrat-like_dom"/>
</dbReference>
<keyword evidence="2" id="KW-0456">Lyase</keyword>
<dbReference type="eggNOG" id="COG3616">
    <property type="taxonomic scope" value="Bacteria"/>
</dbReference>
<accession>A0A9E6ZF78</accession>
<dbReference type="Pfam" id="PF01168">
    <property type="entry name" value="Ala_racemase_N"/>
    <property type="match status" value="1"/>
</dbReference>
<comment type="similarity">
    <text evidence="1">Belongs to the DSD1 family.</text>
</comment>
<dbReference type="RefSeq" id="WP_021294745.1">
    <property type="nucleotide sequence ID" value="NZ_AURB01000008.1"/>
</dbReference>
<dbReference type="EC" id="5.1.1.1" evidence="3"/>
<evidence type="ECO:0000313" key="4">
    <source>
        <dbReference type="Proteomes" id="UP000829401"/>
    </source>
</evidence>
<dbReference type="Gene3D" id="3.20.20.10">
    <property type="entry name" value="Alanine racemase"/>
    <property type="match status" value="1"/>
</dbReference>
<evidence type="ECO:0000256" key="2">
    <source>
        <dbReference type="ARBA" id="ARBA00023239"/>
    </source>
</evidence>
<reference evidence="4" key="1">
    <citation type="journal article" date="2022" name="G3 (Bethesda)">
        <title>Unveiling the complete genome sequence of Alicyclobacillus acidoterrestris DSM 3922T, a taint-producing strain.</title>
        <authorList>
            <person name="Leonardo I.C."/>
            <person name="Barreto Crespo M.T."/>
            <person name="Gaspar F.B."/>
        </authorList>
    </citation>
    <scope>NUCLEOTIDE SEQUENCE [LARGE SCALE GENOMIC DNA]</scope>
    <source>
        <strain evidence="4">DSM 3922</strain>
    </source>
</reference>
<dbReference type="InterPro" id="IPR029066">
    <property type="entry name" value="PLP-binding_barrel"/>
</dbReference>